<dbReference type="PANTHER" id="PTHR30121">
    <property type="entry name" value="UNCHARACTERIZED PROTEIN YJGR-RELATED"/>
    <property type="match status" value="1"/>
</dbReference>
<dbReference type="InterPro" id="IPR003688">
    <property type="entry name" value="TraG/VirD4"/>
</dbReference>
<reference evidence="3" key="3">
    <citation type="submission" date="2024-03" db="EMBL/GenBank/DDBJ databases">
        <title>The Genome Sequence of Enterococcus sp. DIV0242b.</title>
        <authorList>
            <consortium name="The Broad Institute Genomics Platform"/>
            <consortium name="The Broad Institute Microbial Omics Core"/>
            <consortium name="The Broad Institute Genomic Center for Infectious Diseases"/>
            <person name="Earl A."/>
            <person name="Manson A."/>
            <person name="Gilmore M."/>
            <person name="Schwartman J."/>
            <person name="Shea T."/>
            <person name="Abouelleil A."/>
            <person name="Cao P."/>
            <person name="Chapman S."/>
            <person name="Cusick C."/>
            <person name="Young S."/>
            <person name="Neafsey D."/>
            <person name="Nusbaum C."/>
            <person name="Birren B."/>
        </authorList>
    </citation>
    <scope>NUCLEOTIDE SEQUENCE</scope>
    <source>
        <strain evidence="3">9E7_DIV0242</strain>
    </source>
</reference>
<dbReference type="Gene3D" id="3.40.50.300">
    <property type="entry name" value="P-loop containing nucleotide triphosphate hydrolases"/>
    <property type="match status" value="2"/>
</dbReference>
<sequence>MKRKFDELTFKQVFWQREIDFKSVLELVGQIATQEPRKPIIWEIRSPKESDSIRFFLGAEKSEFNRLEKIFRGYGRIDFSSPLVAHTSKRTPVKLCKKLSTTRPMLSLKTSDNEALCRAVLTTLAQVEKDDELVLQLVIGGTLSPKAVAKNLPDPTQTSWWHILSGDIPVATADIRNSIKSKTESFQLNCVIRLGVNAKDPAKRQSYILSLFSALKTLEAIGVKLYLKNEEANRLNQATAPWHYSQRLSIKEMANLFLLPTGESSFLGIRDIHPKILLPPRTSKKLTRDKVLRPFAETMHENPEERQPLYLSDEAGSRHCHIVGPTGSGKSVVMENMILSDIEAGGTDKNKQKGIIVIDPKYSLIESLVQKIPEHRLDDVVILNLADMNNPVGLNPFNTSDNHAECTSEAILSSIKGLFAETWGVYTEDILQSAILTLAKNKDKNVTLAHLQILLNNPSFRKRMSANLNDKLGLEAYWEYFNSLSDGERNKQLAPVMNKMRVLMRPALRQVLFQPKPLLNLESIFEEKKILLVPLNSAIVGNQVSEIVGSLLIGMIWNIALKRAELSAEELKKNKVSFFIDEFQAYVKKSGESMEEMLSMARSLGLQFIFCHQHLGQLNSSLKESVLANARNKIFFGTTNKADAKEFSALSPALSFEDYLTTVPFSIYAFLLNNPSLSSFVSGKTFPPRPSLRDPAEVFARSAEKYGAKNLEEIEKSYIDLIEKDKTEVDLSPLDNIDSTINVGMIRQKPVKKEE</sequence>
<dbReference type="Proteomes" id="UP000195141">
    <property type="component" value="Chromosome"/>
</dbReference>
<evidence type="ECO:0000259" key="1">
    <source>
        <dbReference type="Pfam" id="PF12696"/>
    </source>
</evidence>
<dbReference type="AlphaFoldDB" id="A0A242K327"/>
<proteinExistence type="predicted"/>
<organism evidence="2">
    <name type="scientific">Candidatus Enterococcus clewellii</name>
    <dbReference type="NCBI Taxonomy" id="1834193"/>
    <lineage>
        <taxon>Bacteria</taxon>
        <taxon>Bacillati</taxon>
        <taxon>Bacillota</taxon>
        <taxon>Bacilli</taxon>
        <taxon>Lactobacillales</taxon>
        <taxon>Enterococcaceae</taxon>
        <taxon>Enterococcus</taxon>
    </lineage>
</organism>
<dbReference type="SUPFAM" id="SSF52540">
    <property type="entry name" value="P-loop containing nucleoside triphosphate hydrolases"/>
    <property type="match status" value="1"/>
</dbReference>
<evidence type="ECO:0000313" key="2">
    <source>
        <dbReference type="EMBL" id="OTP12793.1"/>
    </source>
</evidence>
<dbReference type="Pfam" id="PF12696">
    <property type="entry name" value="TraG-D_C"/>
    <property type="match status" value="1"/>
</dbReference>
<feature type="domain" description="TraD/TraG TraM recognition site" evidence="1">
    <location>
        <begin position="576"/>
        <end position="650"/>
    </location>
</feature>
<dbReference type="Pfam" id="PF02534">
    <property type="entry name" value="T4SS-DNA_transf"/>
    <property type="match status" value="1"/>
</dbReference>
<reference evidence="3" key="2">
    <citation type="submission" date="2017-05" db="EMBL/GenBank/DDBJ databases">
        <authorList>
            <consortium name="The Broad Institute Genomics Platform"/>
            <consortium name="The Broad Institute Genomic Center for Infectious Diseases"/>
            <person name="Earl A."/>
            <person name="Manson A."/>
            <person name="Schwartman J."/>
            <person name="Gilmore M."/>
            <person name="Abouelleil A."/>
            <person name="Cao P."/>
            <person name="Chapman S."/>
            <person name="Cusick C."/>
            <person name="Shea T."/>
            <person name="Young S."/>
            <person name="Neafsey D."/>
            <person name="Nusbaum C."/>
            <person name="Birren B."/>
        </authorList>
    </citation>
    <scope>NUCLEOTIDE SEQUENCE</scope>
    <source>
        <strain evidence="3">9E7_DIV0242</strain>
    </source>
</reference>
<dbReference type="InterPro" id="IPR027417">
    <property type="entry name" value="P-loop_NTPase"/>
</dbReference>
<evidence type="ECO:0000313" key="4">
    <source>
        <dbReference type="Proteomes" id="UP000195141"/>
    </source>
</evidence>
<dbReference type="OrthoDB" id="3258326at2"/>
<accession>A0A242K327</accession>
<evidence type="ECO:0000313" key="3">
    <source>
        <dbReference type="EMBL" id="WYJ89688.1"/>
    </source>
</evidence>
<protein>
    <recommendedName>
        <fullName evidence="1">TraD/TraG TraM recognition site domain-containing protein</fullName>
    </recommendedName>
</protein>
<name>A0A242K327_9ENTE</name>
<dbReference type="CDD" id="cd01127">
    <property type="entry name" value="TrwB_TraG_TraD_VirD4"/>
    <property type="match status" value="1"/>
</dbReference>
<dbReference type="EMBL" id="NGMM01000006">
    <property type="protein sequence ID" value="OTP12793.1"/>
    <property type="molecule type" value="Genomic_DNA"/>
</dbReference>
<dbReference type="InterPro" id="IPR051162">
    <property type="entry name" value="T4SS_component"/>
</dbReference>
<keyword evidence="4" id="KW-1185">Reference proteome</keyword>
<dbReference type="RefSeq" id="WP_086350372.1">
    <property type="nucleotide sequence ID" value="NZ_CP147247.1"/>
</dbReference>
<dbReference type="InterPro" id="IPR032689">
    <property type="entry name" value="TraG-D_C"/>
</dbReference>
<gene>
    <name evidence="3" type="ORF">A5888_001411</name>
    <name evidence="2" type="ORF">A5888_003372</name>
</gene>
<dbReference type="EMBL" id="CP147247">
    <property type="protein sequence ID" value="WYJ89688.1"/>
    <property type="molecule type" value="Genomic_DNA"/>
</dbReference>
<reference evidence="2" key="1">
    <citation type="submission" date="2017-05" db="EMBL/GenBank/DDBJ databases">
        <title>The Genome Sequence of Enterococcus sp. 9E7_DIV0242.</title>
        <authorList>
            <consortium name="The Broad Institute Genomics Platform"/>
            <consortium name="The Broad Institute Genomic Center for Infectious Diseases"/>
            <person name="Earl A."/>
            <person name="Manson A."/>
            <person name="Schwartman J."/>
            <person name="Gilmore M."/>
            <person name="Abouelleil A."/>
            <person name="Cao P."/>
            <person name="Chapman S."/>
            <person name="Cusick C."/>
            <person name="Shea T."/>
            <person name="Young S."/>
            <person name="Neafsey D."/>
            <person name="Nusbaum C."/>
            <person name="Birren B."/>
        </authorList>
    </citation>
    <scope>NUCLEOTIDE SEQUENCE [LARGE SCALE GENOMIC DNA]</scope>
    <source>
        <strain evidence="2">9E7_DIV0242</strain>
    </source>
</reference>
<dbReference type="PANTHER" id="PTHR30121:SF6">
    <property type="entry name" value="SLR6007 PROTEIN"/>
    <property type="match status" value="1"/>
</dbReference>
<dbReference type="GO" id="GO:0016020">
    <property type="term" value="C:membrane"/>
    <property type="evidence" value="ECO:0007669"/>
    <property type="project" value="InterPro"/>
</dbReference>